<evidence type="ECO:0000256" key="13">
    <source>
        <dbReference type="ARBA" id="ARBA00022989"/>
    </source>
</evidence>
<keyword evidence="21" id="KW-1185">Reference proteome</keyword>
<dbReference type="InterPro" id="IPR000374">
    <property type="entry name" value="PC_trans"/>
</dbReference>
<proteinExistence type="inferred from homology"/>
<keyword evidence="14" id="KW-0443">Lipid metabolism</keyword>
<feature type="transmembrane region" description="Helical" evidence="19">
    <location>
        <begin position="193"/>
        <end position="214"/>
    </location>
</feature>
<feature type="transmembrane region" description="Helical" evidence="19">
    <location>
        <begin position="48"/>
        <end position="65"/>
    </location>
</feature>
<comment type="caution">
    <text evidence="20">The sequence shown here is derived from an EMBL/GenBank/DDBJ whole genome shotgun (WGS) entry which is preliminary data.</text>
</comment>
<keyword evidence="8" id="KW-1003">Cell membrane</keyword>
<keyword evidence="17" id="KW-1208">Phospholipid metabolism</keyword>
<feature type="transmembrane region" description="Helical" evidence="19">
    <location>
        <begin position="95"/>
        <end position="113"/>
    </location>
</feature>
<evidence type="ECO:0000256" key="5">
    <source>
        <dbReference type="ARBA" id="ARBA00010185"/>
    </source>
</evidence>
<comment type="pathway">
    <text evidence="4">Lipid metabolism.</text>
</comment>
<evidence type="ECO:0000256" key="17">
    <source>
        <dbReference type="ARBA" id="ARBA00023264"/>
    </source>
</evidence>
<sequence length="285" mass="30883">MTEESQRRRSAVSSRQKSLQRFITRAIWGLAYAGLFIASLLISRYTTAVFIACMSALCCYEFYRMMRLDGKVPNVVLGVIAAAIFPFTALGRQPWILAAFFVLLLVLGLWYVYTPRTRITDVAITLFGPVYTGLMLSAVVLLRGSQDGFAGALLAIGACASIWLSDTFAYIFGTRFGAHKMVPKISPKKSWEGFIAGLVGSSLVWLILAFTGLYRLNPAQAIGCGMIVASLGVFGDLIESRIKRGVGVKDSGDLIPGHGGMLDRTDSLIFGCIAAFIVLRLGGVI</sequence>
<feature type="transmembrane region" description="Helical" evidence="19">
    <location>
        <begin position="122"/>
        <end position="142"/>
    </location>
</feature>
<accession>A0ABS7MKZ5</accession>
<evidence type="ECO:0000256" key="15">
    <source>
        <dbReference type="ARBA" id="ARBA00023136"/>
    </source>
</evidence>
<keyword evidence="13 19" id="KW-1133">Transmembrane helix</keyword>
<evidence type="ECO:0000256" key="1">
    <source>
        <dbReference type="ARBA" id="ARBA00001698"/>
    </source>
</evidence>
<keyword evidence="9" id="KW-0444">Lipid biosynthesis</keyword>
<protein>
    <recommendedName>
        <fullName evidence="7 18">Phosphatidate cytidylyltransferase</fullName>
        <ecNumber evidence="6 18">2.7.7.41</ecNumber>
    </recommendedName>
</protein>
<evidence type="ECO:0000256" key="16">
    <source>
        <dbReference type="ARBA" id="ARBA00023209"/>
    </source>
</evidence>
<feature type="transmembrane region" description="Helical" evidence="19">
    <location>
        <begin position="72"/>
        <end position="89"/>
    </location>
</feature>
<evidence type="ECO:0000256" key="6">
    <source>
        <dbReference type="ARBA" id="ARBA00012487"/>
    </source>
</evidence>
<name>A0ABS7MKZ5_9ACTN</name>
<comment type="subcellular location">
    <subcellularLocation>
        <location evidence="2">Cell membrane</location>
        <topology evidence="2">Multi-pass membrane protein</topology>
    </subcellularLocation>
</comment>
<dbReference type="Proteomes" id="UP000700908">
    <property type="component" value="Unassembled WGS sequence"/>
</dbReference>
<evidence type="ECO:0000256" key="14">
    <source>
        <dbReference type="ARBA" id="ARBA00023098"/>
    </source>
</evidence>
<evidence type="ECO:0000256" key="9">
    <source>
        <dbReference type="ARBA" id="ARBA00022516"/>
    </source>
</evidence>
<comment type="pathway">
    <text evidence="3 18">Phospholipid metabolism; CDP-diacylglycerol biosynthesis; CDP-diacylglycerol from sn-glycerol 3-phosphate: step 3/3.</text>
</comment>
<comment type="similarity">
    <text evidence="5 18">Belongs to the CDS family.</text>
</comment>
<reference evidence="20 21" key="1">
    <citation type="submission" date="2021-08" db="EMBL/GenBank/DDBJ databases">
        <title>Collinsella faecalis sp. nov. isolated from swine faeces.</title>
        <authorList>
            <person name="Oh B.S."/>
            <person name="Lee J.H."/>
        </authorList>
    </citation>
    <scope>NUCLEOTIDE SEQUENCE [LARGE SCALE GENOMIC DNA]</scope>
    <source>
        <strain evidence="20 21">AGMB00827</strain>
    </source>
</reference>
<evidence type="ECO:0000256" key="12">
    <source>
        <dbReference type="ARBA" id="ARBA00022695"/>
    </source>
</evidence>
<evidence type="ECO:0000256" key="8">
    <source>
        <dbReference type="ARBA" id="ARBA00022475"/>
    </source>
</evidence>
<gene>
    <name evidence="20" type="ORF">K6V98_06715</name>
</gene>
<dbReference type="RefSeq" id="WP_222199744.1">
    <property type="nucleotide sequence ID" value="NZ_JAIMFO010000007.1"/>
</dbReference>
<keyword evidence="12 18" id="KW-0548">Nucleotidyltransferase</keyword>
<feature type="transmembrane region" description="Helical" evidence="19">
    <location>
        <begin position="148"/>
        <end position="172"/>
    </location>
</feature>
<comment type="catalytic activity">
    <reaction evidence="1 18">
        <text>a 1,2-diacyl-sn-glycero-3-phosphate + CTP + H(+) = a CDP-1,2-diacyl-sn-glycerol + diphosphate</text>
        <dbReference type="Rhea" id="RHEA:16229"/>
        <dbReference type="ChEBI" id="CHEBI:15378"/>
        <dbReference type="ChEBI" id="CHEBI:33019"/>
        <dbReference type="ChEBI" id="CHEBI:37563"/>
        <dbReference type="ChEBI" id="CHEBI:58332"/>
        <dbReference type="ChEBI" id="CHEBI:58608"/>
        <dbReference type="EC" id="2.7.7.41"/>
    </reaction>
</comment>
<keyword evidence="16" id="KW-0594">Phospholipid biosynthesis</keyword>
<evidence type="ECO:0000256" key="4">
    <source>
        <dbReference type="ARBA" id="ARBA00005189"/>
    </source>
</evidence>
<evidence type="ECO:0000256" key="7">
    <source>
        <dbReference type="ARBA" id="ARBA00019373"/>
    </source>
</evidence>
<dbReference type="GO" id="GO:0016779">
    <property type="term" value="F:nucleotidyltransferase activity"/>
    <property type="evidence" value="ECO:0007669"/>
    <property type="project" value="UniProtKB-KW"/>
</dbReference>
<evidence type="ECO:0000256" key="2">
    <source>
        <dbReference type="ARBA" id="ARBA00004651"/>
    </source>
</evidence>
<keyword evidence="15 19" id="KW-0472">Membrane</keyword>
<keyword evidence="11 18" id="KW-0812">Transmembrane</keyword>
<evidence type="ECO:0000313" key="21">
    <source>
        <dbReference type="Proteomes" id="UP000700908"/>
    </source>
</evidence>
<evidence type="ECO:0000256" key="10">
    <source>
        <dbReference type="ARBA" id="ARBA00022679"/>
    </source>
</evidence>
<dbReference type="PANTHER" id="PTHR46382">
    <property type="entry name" value="PHOSPHATIDATE CYTIDYLYLTRANSFERASE"/>
    <property type="match status" value="1"/>
</dbReference>
<evidence type="ECO:0000313" key="20">
    <source>
        <dbReference type="EMBL" id="MBY4798034.1"/>
    </source>
</evidence>
<dbReference type="EC" id="2.7.7.41" evidence="6 18"/>
<dbReference type="PROSITE" id="PS01315">
    <property type="entry name" value="CDS"/>
    <property type="match status" value="1"/>
</dbReference>
<evidence type="ECO:0000256" key="18">
    <source>
        <dbReference type="RuleBase" id="RU003938"/>
    </source>
</evidence>
<keyword evidence="10 18" id="KW-0808">Transferase</keyword>
<evidence type="ECO:0000256" key="19">
    <source>
        <dbReference type="SAM" id="Phobius"/>
    </source>
</evidence>
<dbReference type="PANTHER" id="PTHR46382:SF1">
    <property type="entry name" value="PHOSPHATIDATE CYTIDYLYLTRANSFERASE"/>
    <property type="match status" value="1"/>
</dbReference>
<evidence type="ECO:0000256" key="11">
    <source>
        <dbReference type="ARBA" id="ARBA00022692"/>
    </source>
</evidence>
<organism evidence="20 21">
    <name type="scientific">Collinsella ureilytica</name>
    <dbReference type="NCBI Taxonomy" id="2869515"/>
    <lineage>
        <taxon>Bacteria</taxon>
        <taxon>Bacillati</taxon>
        <taxon>Actinomycetota</taxon>
        <taxon>Coriobacteriia</taxon>
        <taxon>Coriobacteriales</taxon>
        <taxon>Coriobacteriaceae</taxon>
        <taxon>Collinsella</taxon>
    </lineage>
</organism>
<dbReference type="Pfam" id="PF01148">
    <property type="entry name" value="CTP_transf_1"/>
    <property type="match status" value="1"/>
</dbReference>
<evidence type="ECO:0000256" key="3">
    <source>
        <dbReference type="ARBA" id="ARBA00005119"/>
    </source>
</evidence>
<feature type="transmembrane region" description="Helical" evidence="19">
    <location>
        <begin position="22"/>
        <end position="42"/>
    </location>
</feature>
<dbReference type="EMBL" id="JAIMFO010000007">
    <property type="protein sequence ID" value="MBY4798034.1"/>
    <property type="molecule type" value="Genomic_DNA"/>
</dbReference>